<feature type="region of interest" description="Disordered" evidence="1">
    <location>
        <begin position="126"/>
        <end position="146"/>
    </location>
</feature>
<dbReference type="RefSeq" id="WP_147930782.1">
    <property type="nucleotide sequence ID" value="NZ_VOXD01000015.1"/>
</dbReference>
<dbReference type="Proteomes" id="UP000321907">
    <property type="component" value="Unassembled WGS sequence"/>
</dbReference>
<sequence length="221" mass="24571">MLLNTLLARATGLPRFEFWRDLAPRRFFIQCLLTDVIRATETLPISKADGTFAVLSTAPHGLPETLPEGWSEIGRKGDHFAIFRAPAGTSSRGVTEALALELIPLFYPSETYEQKLFNWLEKELGPDQDEEGTFPEGSGPDAPGPCPLRPVRCLDIPSPANFLNPKSEQEQDLDYLYGNGRIPPGHLRYRQTLEARLDPSFGPPETSDSDIQIAEESNFPC</sequence>
<evidence type="ECO:0000313" key="3">
    <source>
        <dbReference type="Proteomes" id="UP000321907"/>
    </source>
</evidence>
<keyword evidence="3" id="KW-1185">Reference proteome</keyword>
<evidence type="ECO:0000256" key="1">
    <source>
        <dbReference type="SAM" id="MobiDB-lite"/>
    </source>
</evidence>
<evidence type="ECO:0000313" key="2">
    <source>
        <dbReference type="EMBL" id="TXF89256.1"/>
    </source>
</evidence>
<feature type="region of interest" description="Disordered" evidence="1">
    <location>
        <begin position="197"/>
        <end position="221"/>
    </location>
</feature>
<organism evidence="2 3">
    <name type="scientific">Neolewinella aurantiaca</name>
    <dbReference type="NCBI Taxonomy" id="2602767"/>
    <lineage>
        <taxon>Bacteria</taxon>
        <taxon>Pseudomonadati</taxon>
        <taxon>Bacteroidota</taxon>
        <taxon>Saprospiria</taxon>
        <taxon>Saprospirales</taxon>
        <taxon>Lewinellaceae</taxon>
        <taxon>Neolewinella</taxon>
    </lineage>
</organism>
<dbReference type="AlphaFoldDB" id="A0A5C7FFY4"/>
<name>A0A5C7FFY4_9BACT</name>
<proteinExistence type="predicted"/>
<comment type="caution">
    <text evidence="2">The sequence shown here is derived from an EMBL/GenBank/DDBJ whole genome shotgun (WGS) entry which is preliminary data.</text>
</comment>
<protein>
    <submittedName>
        <fullName evidence="2">Uncharacterized protein</fullName>
    </submittedName>
</protein>
<dbReference type="OrthoDB" id="1499230at2"/>
<dbReference type="EMBL" id="VOXD01000015">
    <property type="protein sequence ID" value="TXF89256.1"/>
    <property type="molecule type" value="Genomic_DNA"/>
</dbReference>
<reference evidence="2 3" key="1">
    <citation type="submission" date="2019-08" db="EMBL/GenBank/DDBJ databases">
        <title>Lewinella sp. strain SSH13 Genome sequencing and assembly.</title>
        <authorList>
            <person name="Kim I."/>
        </authorList>
    </citation>
    <scope>NUCLEOTIDE SEQUENCE [LARGE SCALE GENOMIC DNA]</scope>
    <source>
        <strain evidence="2 3">SSH13</strain>
    </source>
</reference>
<accession>A0A5C7FFY4</accession>
<gene>
    <name evidence="2" type="ORF">FUA23_10925</name>
</gene>